<evidence type="ECO:0000259" key="7">
    <source>
        <dbReference type="Pfam" id="PF02838"/>
    </source>
</evidence>
<dbReference type="InterPro" id="IPR008979">
    <property type="entry name" value="Galactose-bd-like_sf"/>
</dbReference>
<dbReference type="GO" id="GO:0016020">
    <property type="term" value="C:membrane"/>
    <property type="evidence" value="ECO:0007669"/>
    <property type="project" value="TreeGrafter"/>
</dbReference>
<organism evidence="8 9">
    <name type="scientific">Dysgonomonas hofstadii</name>
    <dbReference type="NCBI Taxonomy" id="637886"/>
    <lineage>
        <taxon>Bacteria</taxon>
        <taxon>Pseudomonadati</taxon>
        <taxon>Bacteroidota</taxon>
        <taxon>Bacteroidia</taxon>
        <taxon>Bacteroidales</taxon>
        <taxon>Dysgonomonadaceae</taxon>
        <taxon>Dysgonomonas</taxon>
    </lineage>
</organism>
<evidence type="ECO:0000256" key="5">
    <source>
        <dbReference type="ARBA" id="ARBA00023295"/>
    </source>
</evidence>
<dbReference type="InterPro" id="IPR026876">
    <property type="entry name" value="Fn3_assoc_repeat"/>
</dbReference>
<dbReference type="Gene3D" id="3.30.379.10">
    <property type="entry name" value="Chitobiase/beta-hexosaminidase domain 2-like"/>
    <property type="match status" value="1"/>
</dbReference>
<dbReference type="InterPro" id="IPR029018">
    <property type="entry name" value="Hex-like_dom2"/>
</dbReference>
<dbReference type="Pfam" id="PF13287">
    <property type="entry name" value="Fn3_assoc"/>
    <property type="match status" value="1"/>
</dbReference>
<dbReference type="Gene3D" id="3.20.20.80">
    <property type="entry name" value="Glycosidases"/>
    <property type="match status" value="1"/>
</dbReference>
<evidence type="ECO:0000313" key="8">
    <source>
        <dbReference type="EMBL" id="MBB4035978.1"/>
    </source>
</evidence>
<dbReference type="InterPro" id="IPR025705">
    <property type="entry name" value="Beta_hexosaminidase_sua/sub"/>
</dbReference>
<comment type="catalytic activity">
    <reaction evidence="1">
        <text>Hydrolysis of terminal non-reducing N-acetyl-D-hexosamine residues in N-acetyl-beta-D-hexosaminides.</text>
        <dbReference type="EC" id="3.2.1.52"/>
    </reaction>
</comment>
<dbReference type="Pfam" id="PF00728">
    <property type="entry name" value="Glyco_hydro_20"/>
    <property type="match status" value="1"/>
</dbReference>
<feature type="domain" description="Beta-hexosaminidase bacterial type N-terminal" evidence="7">
    <location>
        <begin position="28"/>
        <end position="155"/>
    </location>
</feature>
<dbReference type="PROSITE" id="PS51257">
    <property type="entry name" value="PROKAR_LIPOPROTEIN"/>
    <property type="match status" value="1"/>
</dbReference>
<proteinExistence type="inferred from homology"/>
<keyword evidence="5 8" id="KW-0326">Glycosidase</keyword>
<dbReference type="CDD" id="cd06563">
    <property type="entry name" value="GH20_chitobiase-like"/>
    <property type="match status" value="1"/>
</dbReference>
<evidence type="ECO:0000256" key="4">
    <source>
        <dbReference type="ARBA" id="ARBA00022801"/>
    </source>
</evidence>
<dbReference type="EMBL" id="JACIEP010000005">
    <property type="protein sequence ID" value="MBB4035978.1"/>
    <property type="molecule type" value="Genomic_DNA"/>
</dbReference>
<dbReference type="SUPFAM" id="SSF49785">
    <property type="entry name" value="Galactose-binding domain-like"/>
    <property type="match status" value="1"/>
</dbReference>
<dbReference type="GO" id="GO:0004563">
    <property type="term" value="F:beta-N-acetylhexosaminidase activity"/>
    <property type="evidence" value="ECO:0007669"/>
    <property type="project" value="UniProtKB-EC"/>
</dbReference>
<evidence type="ECO:0000256" key="2">
    <source>
        <dbReference type="ARBA" id="ARBA00006285"/>
    </source>
</evidence>
<protein>
    <recommendedName>
        <fullName evidence="3">beta-N-acetylhexosaminidase</fullName>
        <ecNumber evidence="3">3.2.1.52</ecNumber>
    </recommendedName>
</protein>
<dbReference type="SUPFAM" id="SSF55545">
    <property type="entry name" value="beta-N-acetylhexosaminidase-like domain"/>
    <property type="match status" value="1"/>
</dbReference>
<name>A0A840CPF6_9BACT</name>
<dbReference type="GO" id="GO:0030203">
    <property type="term" value="P:glycosaminoglycan metabolic process"/>
    <property type="evidence" value="ECO:0007669"/>
    <property type="project" value="TreeGrafter"/>
</dbReference>
<comment type="caution">
    <text evidence="8">The sequence shown here is derived from an EMBL/GenBank/DDBJ whole genome shotgun (WGS) entry which is preliminary data.</text>
</comment>
<accession>A0A840CPF6</accession>
<dbReference type="InterPro" id="IPR017853">
    <property type="entry name" value="GH"/>
</dbReference>
<dbReference type="AlphaFoldDB" id="A0A840CPF6"/>
<evidence type="ECO:0000313" key="9">
    <source>
        <dbReference type="Proteomes" id="UP000555103"/>
    </source>
</evidence>
<dbReference type="GO" id="GO:0005975">
    <property type="term" value="P:carbohydrate metabolic process"/>
    <property type="evidence" value="ECO:0007669"/>
    <property type="project" value="InterPro"/>
</dbReference>
<dbReference type="Pfam" id="PF02838">
    <property type="entry name" value="Glyco_hydro_20b"/>
    <property type="match status" value="1"/>
</dbReference>
<gene>
    <name evidence="8" type="ORF">GGR21_001873</name>
</gene>
<dbReference type="PANTHER" id="PTHR22600">
    <property type="entry name" value="BETA-HEXOSAMINIDASE"/>
    <property type="match status" value="1"/>
</dbReference>
<keyword evidence="4 8" id="KW-0378">Hydrolase</keyword>
<feature type="domain" description="Glycoside hydrolase family 20 catalytic" evidence="6">
    <location>
        <begin position="158"/>
        <end position="508"/>
    </location>
</feature>
<evidence type="ECO:0000259" key="6">
    <source>
        <dbReference type="Pfam" id="PF00728"/>
    </source>
</evidence>
<dbReference type="PANTHER" id="PTHR22600:SF57">
    <property type="entry name" value="BETA-N-ACETYLHEXOSAMINIDASE"/>
    <property type="match status" value="1"/>
</dbReference>
<evidence type="ECO:0000256" key="3">
    <source>
        <dbReference type="ARBA" id="ARBA00012663"/>
    </source>
</evidence>
<dbReference type="InterPro" id="IPR015882">
    <property type="entry name" value="HEX_bac_N"/>
</dbReference>
<keyword evidence="9" id="KW-1185">Reference proteome</keyword>
<dbReference type="EC" id="3.2.1.52" evidence="3"/>
<dbReference type="Gene3D" id="2.60.120.260">
    <property type="entry name" value="Galactose-binding domain-like"/>
    <property type="match status" value="1"/>
</dbReference>
<dbReference type="SUPFAM" id="SSF51445">
    <property type="entry name" value="(Trans)glycosidases"/>
    <property type="match status" value="1"/>
</dbReference>
<dbReference type="InterPro" id="IPR015883">
    <property type="entry name" value="Glyco_hydro_20_cat"/>
</dbReference>
<dbReference type="PRINTS" id="PR00738">
    <property type="entry name" value="GLHYDRLASE20"/>
</dbReference>
<evidence type="ECO:0000256" key="1">
    <source>
        <dbReference type="ARBA" id="ARBA00001231"/>
    </source>
</evidence>
<reference evidence="8 9" key="1">
    <citation type="submission" date="2020-08" db="EMBL/GenBank/DDBJ databases">
        <title>Genomic Encyclopedia of Type Strains, Phase IV (KMG-IV): sequencing the most valuable type-strain genomes for metagenomic binning, comparative biology and taxonomic classification.</title>
        <authorList>
            <person name="Goeker M."/>
        </authorList>
    </citation>
    <scope>NUCLEOTIDE SEQUENCE [LARGE SCALE GENOMIC DNA]</scope>
    <source>
        <strain evidence="8 9">DSM 104969</strain>
    </source>
</reference>
<dbReference type="Proteomes" id="UP000555103">
    <property type="component" value="Unassembled WGS sequence"/>
</dbReference>
<comment type="similarity">
    <text evidence="2">Belongs to the glycosyl hydrolase 20 family.</text>
</comment>
<sequence length="777" mass="89074">MFKRFCYFLTLTFLAACSSNNDYSVVDYNIVPMVQEINYVNDKSFLIDNTTKIVYPSDNKSLAGIAGLLAEYIEFSTGYRLEVSSNSEQENIISLTTNFTNDNSEAYNIEVNDSLISINGASEAGTFYGVQTLRNAIPTNASGSIEFPGIDITDYPAYKYRGVSLDVSRHFFPVSFVKKYIDVLAMCKMNVFHWHLTDDQGWRIEIKKYPKLTEIGSKREKTVIDRHTGEFDDKPHEGFYTQEEIKDIIKYAQERFITIIPEIDIPGHTLALLASYPELGCTGGPYEVGCEWGIYEDVLCAGNEDVFSFLDDVFTEITKLFPSEYIHIGGDKCLKNRWDACPKCQKRMQQLRLKENKEHTKGEQLQSYFIKRVEKIVNDKGRSVIGWDNIQESDIAPNATIMAWHGIESGTDAASKGHNVIMTPEQFTNLDYYQSPDVDNEPFTYGWLTELKKIYSFDPMPANLDENKQKHILGAQVNIWTEYMPSSQNVEYMLLPRMCALAETLWRNPRTKDYNDFVSRLYKLSPQFDKLGYDNCKYAYGIQDSIFIDTIRNEICIYLSTFDNSPIYYTMGEKDPTTESTLYNVNEPIIIKENTLFKAVVYRDNIKSDVYSKDFIYHKACAHPIKLKNEPDNKYTFKGAESLVSGQIGSVASYRTGLWIGFLGTDLDATIDLKEETGVSSISFNSYVNTRGNLFDPKALYIYVSQDGKNFEEIYKEEYATRKEHIGPMILSLSANLMETVKARYVKVVAESIKTLPEWHEKSEKEAYLMIDEIRIF</sequence>